<dbReference type="GO" id="GO:0005829">
    <property type="term" value="C:cytosol"/>
    <property type="evidence" value="ECO:0007669"/>
    <property type="project" value="TreeGrafter"/>
</dbReference>
<dbReference type="GO" id="GO:0046654">
    <property type="term" value="P:tetrahydrofolate biosynthetic process"/>
    <property type="evidence" value="ECO:0007669"/>
    <property type="project" value="TreeGrafter"/>
</dbReference>
<organism evidence="2">
    <name type="scientific">Thiolapillus brandeum</name>
    <dbReference type="NCBI Taxonomy" id="1076588"/>
    <lineage>
        <taxon>Bacteria</taxon>
        <taxon>Pseudomonadati</taxon>
        <taxon>Pseudomonadota</taxon>
        <taxon>Gammaproteobacteria</taxon>
        <taxon>Chromatiales</taxon>
        <taxon>Sedimenticolaceae</taxon>
        <taxon>Thiolapillus</taxon>
    </lineage>
</organism>
<dbReference type="PROSITE" id="PS50972">
    <property type="entry name" value="PTERIN_BINDING"/>
    <property type="match status" value="1"/>
</dbReference>
<dbReference type="PANTHER" id="PTHR20941:SF1">
    <property type="entry name" value="FOLIC ACID SYNTHESIS PROTEIN FOL1"/>
    <property type="match status" value="1"/>
</dbReference>
<dbReference type="InterPro" id="IPR045031">
    <property type="entry name" value="DHP_synth-like"/>
</dbReference>
<dbReference type="InterPro" id="IPR011005">
    <property type="entry name" value="Dihydropteroate_synth-like_sf"/>
</dbReference>
<protein>
    <submittedName>
        <fullName evidence="2">Dihydropteroate synthase</fullName>
    </submittedName>
</protein>
<dbReference type="EMBL" id="DRLF01000286">
    <property type="protein sequence ID" value="HEC06811.1"/>
    <property type="molecule type" value="Genomic_DNA"/>
</dbReference>
<dbReference type="SUPFAM" id="SSF51717">
    <property type="entry name" value="Dihydropteroate synthetase-like"/>
    <property type="match status" value="1"/>
</dbReference>
<dbReference type="Gene3D" id="3.20.20.20">
    <property type="entry name" value="Dihydropteroate synthase-like"/>
    <property type="match status" value="1"/>
</dbReference>
<dbReference type="AlphaFoldDB" id="A0A831RW33"/>
<feature type="non-terminal residue" evidence="2">
    <location>
        <position position="1"/>
    </location>
</feature>
<dbReference type="Pfam" id="PF00809">
    <property type="entry name" value="Pterin_bind"/>
    <property type="match status" value="1"/>
</dbReference>
<dbReference type="Proteomes" id="UP000886339">
    <property type="component" value="Unassembled WGS sequence"/>
</dbReference>
<accession>A0A831RW33</accession>
<reference evidence="2" key="1">
    <citation type="journal article" date="2020" name="mSystems">
        <title>Genome- and Community-Level Interaction Insights into Carbon Utilization and Element Cycling Functions of Hydrothermarchaeota in Hydrothermal Sediment.</title>
        <authorList>
            <person name="Zhou Z."/>
            <person name="Liu Y."/>
            <person name="Xu W."/>
            <person name="Pan J."/>
            <person name="Luo Z.H."/>
            <person name="Li M."/>
        </authorList>
    </citation>
    <scope>NUCLEOTIDE SEQUENCE [LARGE SCALE GENOMIC DNA]</scope>
    <source>
        <strain evidence="2">HyVt-458</strain>
    </source>
</reference>
<dbReference type="InterPro" id="IPR000489">
    <property type="entry name" value="Pterin-binding_dom"/>
</dbReference>
<name>A0A831RW33_9GAMM</name>
<comment type="caution">
    <text evidence="2">The sequence shown here is derived from an EMBL/GenBank/DDBJ whole genome shotgun (WGS) entry which is preliminary data.</text>
</comment>
<proteinExistence type="predicted"/>
<evidence type="ECO:0000313" key="2">
    <source>
        <dbReference type="EMBL" id="HEC06811.1"/>
    </source>
</evidence>
<dbReference type="GO" id="GO:0004156">
    <property type="term" value="F:dihydropteroate synthase activity"/>
    <property type="evidence" value="ECO:0007669"/>
    <property type="project" value="TreeGrafter"/>
</dbReference>
<evidence type="ECO:0000259" key="1">
    <source>
        <dbReference type="PROSITE" id="PS50972"/>
    </source>
</evidence>
<gene>
    <name evidence="2" type="ORF">ENJ12_08165</name>
</gene>
<dbReference type="PANTHER" id="PTHR20941">
    <property type="entry name" value="FOLATE SYNTHESIS PROTEINS"/>
    <property type="match status" value="1"/>
</dbReference>
<sequence>TMQQAPRYDSVLDEVQAFLAERIGACVEQGIPHGHILIDPGFGFGKTLMHNLELLHGLGELEKLGCPLLVGLSRKSMLGTLTGREPEQRMAASVAAALLAVERGASIVRVHDVAETVDALKVLEAVIDPASAGR</sequence>
<feature type="domain" description="Pterin-binding" evidence="1">
    <location>
        <begin position="1"/>
        <end position="121"/>
    </location>
</feature>